<dbReference type="GO" id="GO:0016020">
    <property type="term" value="C:membrane"/>
    <property type="evidence" value="ECO:0007669"/>
    <property type="project" value="UniProtKB-SubCell"/>
</dbReference>
<evidence type="ECO:0000256" key="6">
    <source>
        <dbReference type="ARBA" id="ARBA00022989"/>
    </source>
</evidence>
<evidence type="ECO:0000259" key="9">
    <source>
        <dbReference type="Pfam" id="PF02434"/>
    </source>
</evidence>
<evidence type="ECO:0000256" key="4">
    <source>
        <dbReference type="ARBA" id="ARBA00022692"/>
    </source>
</evidence>
<evidence type="ECO:0000256" key="1">
    <source>
        <dbReference type="ARBA" id="ARBA00004606"/>
    </source>
</evidence>
<comment type="subcellular location">
    <subcellularLocation>
        <location evidence="1">Membrane</location>
        <topology evidence="1">Single-pass type II membrane protein</topology>
    </subcellularLocation>
</comment>
<dbReference type="eggNOG" id="KOG3588">
    <property type="taxonomic scope" value="Eukaryota"/>
</dbReference>
<evidence type="ECO:0000256" key="5">
    <source>
        <dbReference type="ARBA" id="ARBA00022968"/>
    </source>
</evidence>
<dbReference type="GO" id="GO:0016757">
    <property type="term" value="F:glycosyltransferase activity"/>
    <property type="evidence" value="ECO:0007669"/>
    <property type="project" value="UniProtKB-KW"/>
</dbReference>
<reference evidence="10" key="1">
    <citation type="journal article" date="2008" name="Nature">
        <title>The amphioxus genome and the evolution of the chordate karyotype.</title>
        <authorList>
            <consortium name="US DOE Joint Genome Institute (JGI-PGF)"/>
            <person name="Putnam N.H."/>
            <person name="Butts T."/>
            <person name="Ferrier D.E.K."/>
            <person name="Furlong R.F."/>
            <person name="Hellsten U."/>
            <person name="Kawashima T."/>
            <person name="Robinson-Rechavi M."/>
            <person name="Shoguchi E."/>
            <person name="Terry A."/>
            <person name="Yu J.-K."/>
            <person name="Benito-Gutierrez E.L."/>
            <person name="Dubchak I."/>
            <person name="Garcia-Fernandez J."/>
            <person name="Gibson-Brown J.J."/>
            <person name="Grigoriev I.V."/>
            <person name="Horton A.C."/>
            <person name="de Jong P.J."/>
            <person name="Jurka J."/>
            <person name="Kapitonov V.V."/>
            <person name="Kohara Y."/>
            <person name="Kuroki Y."/>
            <person name="Lindquist E."/>
            <person name="Lucas S."/>
            <person name="Osoegawa K."/>
            <person name="Pennacchio L.A."/>
            <person name="Salamov A.A."/>
            <person name="Satou Y."/>
            <person name="Sauka-Spengler T."/>
            <person name="Schmutz J."/>
            <person name="Shin-I T."/>
            <person name="Toyoda A."/>
            <person name="Bronner-Fraser M."/>
            <person name="Fujiyama A."/>
            <person name="Holland L.Z."/>
            <person name="Holland P.W.H."/>
            <person name="Satoh N."/>
            <person name="Rokhsar D.S."/>
        </authorList>
    </citation>
    <scope>NUCLEOTIDE SEQUENCE [LARGE SCALE GENOMIC DNA]</scope>
    <source>
        <strain evidence="10">S238N-H82</strain>
        <tissue evidence="10">Testes</tissue>
    </source>
</reference>
<keyword evidence="4 8" id="KW-0812">Transmembrane</keyword>
<dbReference type="InterPro" id="IPR051227">
    <property type="entry name" value="CS_glycosyltransferase"/>
</dbReference>
<evidence type="ECO:0000313" key="10">
    <source>
        <dbReference type="EMBL" id="EEN63454.1"/>
    </source>
</evidence>
<gene>
    <name evidence="10" type="ORF">BRAFLDRAFT_69870</name>
</gene>
<dbReference type="PANTHER" id="PTHR12369:SF13">
    <property type="entry name" value="HEXOSYLTRANSFERASE"/>
    <property type="match status" value="1"/>
</dbReference>
<keyword evidence="3" id="KW-0808">Transferase</keyword>
<keyword evidence="7 8" id="KW-0472">Membrane</keyword>
<organism>
    <name type="scientific">Branchiostoma floridae</name>
    <name type="common">Florida lancelet</name>
    <name type="synonym">Amphioxus</name>
    <dbReference type="NCBI Taxonomy" id="7739"/>
    <lineage>
        <taxon>Eukaryota</taxon>
        <taxon>Metazoa</taxon>
        <taxon>Chordata</taxon>
        <taxon>Cephalochordata</taxon>
        <taxon>Leptocardii</taxon>
        <taxon>Amphioxiformes</taxon>
        <taxon>Branchiostomatidae</taxon>
        <taxon>Branchiostoma</taxon>
    </lineage>
</organism>
<dbReference type="Gene3D" id="3.90.550.50">
    <property type="match status" value="1"/>
</dbReference>
<evidence type="ECO:0000256" key="8">
    <source>
        <dbReference type="SAM" id="Phobius"/>
    </source>
</evidence>
<dbReference type="EMBL" id="GG666491">
    <property type="protein sequence ID" value="EEN63454.1"/>
    <property type="molecule type" value="Genomic_DNA"/>
</dbReference>
<dbReference type="AlphaFoldDB" id="C3Y8L7"/>
<dbReference type="STRING" id="7739.C3Y8L7"/>
<evidence type="ECO:0000256" key="3">
    <source>
        <dbReference type="ARBA" id="ARBA00022679"/>
    </source>
</evidence>
<keyword evidence="6 8" id="KW-1133">Transmembrane helix</keyword>
<sequence length="349" mass="39979">MTTSECRDLTVRHLLKKMQRRGQDVSFWAGRKRPSGRVGRRLLTLGVAFLVTICLQLAFSRTFSTGDQNRVLKPYNSSELQRLRATEVKVRRPLYVAVQTTTRHLRTSVSAIQNTWASKTDDVQVEFFVDVSRKTSLETLHYPIVGLNGTDETQMLKYLCERQWFDFDWFALARDQTYVKTDEVVTFLRQKDKREEIIVGHMGEVLLGEAGWERCADSDVEDMGFSSVLDSSITLFSAPAFKEICSTLAACEKQSRESTERQSKCLANYIVQICGTKTTKYSRLFYEAQVEPTYSGQSSVTSGPFDPDFLWRNTHVTSALTLHPVKDAKTTYQLYHYFHGADYSIRRSS</sequence>
<name>C3Y8L7_BRAFL</name>
<feature type="domain" description="Fringe-like glycosyltransferase" evidence="9">
    <location>
        <begin position="94"/>
        <end position="201"/>
    </location>
</feature>
<feature type="transmembrane region" description="Helical" evidence="8">
    <location>
        <begin position="42"/>
        <end position="59"/>
    </location>
</feature>
<evidence type="ECO:0000256" key="7">
    <source>
        <dbReference type="ARBA" id="ARBA00023136"/>
    </source>
</evidence>
<proteinExistence type="predicted"/>
<keyword evidence="2" id="KW-0328">Glycosyltransferase</keyword>
<keyword evidence="5" id="KW-0735">Signal-anchor</keyword>
<accession>C3Y8L7</accession>
<protein>
    <recommendedName>
        <fullName evidence="9">Fringe-like glycosyltransferase domain-containing protein</fullName>
    </recommendedName>
</protein>
<dbReference type="Pfam" id="PF02434">
    <property type="entry name" value="Fringe"/>
    <property type="match status" value="1"/>
</dbReference>
<dbReference type="InterPro" id="IPR003378">
    <property type="entry name" value="Fringe-like_glycosylTrfase"/>
</dbReference>
<dbReference type="PANTHER" id="PTHR12369">
    <property type="entry name" value="CHONDROITIN SYNTHASE"/>
    <property type="match status" value="1"/>
</dbReference>
<evidence type="ECO:0000256" key="2">
    <source>
        <dbReference type="ARBA" id="ARBA00022676"/>
    </source>
</evidence>
<dbReference type="InParanoid" id="C3Y8L7"/>